<proteinExistence type="predicted"/>
<evidence type="ECO:0000313" key="2">
    <source>
        <dbReference type="Proteomes" id="UP000007360"/>
    </source>
</evidence>
<sequence length="279" mass="32920">MKKGIKTSLRRFLVIKTLLNGKKWDTQSLLKKINSTYFFRFQQEYSLETEEMNLEKLTDPMLSKILKDMREDKIIESEPMPQKSGRGPSGYQHWLVNDLEVYFEVLLEFLSFADWLEYREIQLDLHTYNRSIFLNSVYGQKFINMDLFKFFKSKIGIDVNEKSKRWVLKILKISPSALKTFYGYVMGTAEYLELFHIVADDLTKEIFLSRIVSAFIKDLTTPSFWTPYPVKFKSVFIIDEDGNEQKDPINRPKFIFNIEENSLKFDIISNGVTFSKNPP</sequence>
<protein>
    <submittedName>
        <fullName evidence="1">Uncharacterized protein</fullName>
    </submittedName>
</protein>
<dbReference type="AlphaFoldDB" id="K2QFN0"/>
<dbReference type="Proteomes" id="UP000007360">
    <property type="component" value="Unassembled WGS sequence"/>
</dbReference>
<reference evidence="1 2" key="1">
    <citation type="journal article" date="2012" name="J. Bacteriol.">
        <title>Draft genome sequence of Methanobacterium formicicum DSM 3637, an archaebacterium isolated from the methane producer amoeba Pelomyxa palustris.</title>
        <authorList>
            <person name="Gutierrez G."/>
        </authorList>
    </citation>
    <scope>NUCLEOTIDE SEQUENCE [LARGE SCALE GENOMIC DNA]</scope>
    <source>
        <strain evidence="2">DSM 3637 / PP1</strain>
    </source>
</reference>
<evidence type="ECO:0000313" key="1">
    <source>
        <dbReference type="EMBL" id="EKF86851.1"/>
    </source>
</evidence>
<name>K2QFN0_METFP</name>
<accession>K2QFN0</accession>
<dbReference type="EMBL" id="AMPO01000001">
    <property type="protein sequence ID" value="EKF86851.1"/>
    <property type="molecule type" value="Genomic_DNA"/>
</dbReference>
<dbReference type="PATRIC" id="fig|1204725.3.peg.230"/>
<gene>
    <name evidence="1" type="ORF">A994_01155</name>
</gene>
<comment type="caution">
    <text evidence="1">The sequence shown here is derived from an EMBL/GenBank/DDBJ whole genome shotgun (WGS) entry which is preliminary data.</text>
</comment>
<dbReference type="RefSeq" id="WP_004029423.1">
    <property type="nucleotide sequence ID" value="NZ_AMPO01000001.1"/>
</dbReference>
<keyword evidence="2" id="KW-1185">Reference proteome</keyword>
<organism evidence="1 2">
    <name type="scientific">Methanobacterium formicicum (strain DSM 3637 / PP1)</name>
    <dbReference type="NCBI Taxonomy" id="1204725"/>
    <lineage>
        <taxon>Archaea</taxon>
        <taxon>Methanobacteriati</taxon>
        <taxon>Methanobacteriota</taxon>
        <taxon>Methanomada group</taxon>
        <taxon>Methanobacteria</taxon>
        <taxon>Methanobacteriales</taxon>
        <taxon>Methanobacteriaceae</taxon>
        <taxon>Methanobacterium</taxon>
    </lineage>
</organism>